<reference evidence="3" key="1">
    <citation type="journal article" date="2007" name="Proc. Natl. Acad. Sci. U.S.A.">
        <title>Genome sequencing reveals complex secondary metabolome in the marine actinomycete Salinispora tropica.</title>
        <authorList>
            <person name="Udwary D.W."/>
            <person name="Zeigler L."/>
            <person name="Asolkar R.N."/>
            <person name="Singan V."/>
            <person name="Lapidus A."/>
            <person name="Fenical W."/>
            <person name="Jensen P.R."/>
            <person name="Moore B.S."/>
        </authorList>
    </citation>
    <scope>NUCLEOTIDE SEQUENCE [LARGE SCALE GENOMIC DNA]</scope>
    <source>
        <strain evidence="3">ATCC BAA-916 / DSM 44818 / CNB-440</strain>
    </source>
</reference>
<dbReference type="Proteomes" id="UP000000235">
    <property type="component" value="Chromosome"/>
</dbReference>
<keyword evidence="3" id="KW-1185">Reference proteome</keyword>
<sequence>MAINNTSWQKGCLPKTAPQDGATGTRVDDLADWIQQNTPSACNAAGWATTDNQPSQVVQLGDYSGDCTTDLFGQNPAGTLRGWDGTGDLSADNRLFVGPGVAVGSGWTTSAFPRLF</sequence>
<feature type="region of interest" description="Disordered" evidence="1">
    <location>
        <begin position="1"/>
        <end position="25"/>
    </location>
</feature>
<gene>
    <name evidence="2" type="ordered locus">Strop_3126</name>
</gene>
<dbReference type="KEGG" id="stp:Strop_3126"/>
<accession>A4X9I6</accession>
<dbReference type="EMBL" id="CP000667">
    <property type="protein sequence ID" value="ABP55560.1"/>
    <property type="molecule type" value="Genomic_DNA"/>
</dbReference>
<evidence type="ECO:0000313" key="2">
    <source>
        <dbReference type="EMBL" id="ABP55560.1"/>
    </source>
</evidence>
<dbReference type="HOGENOM" id="CLU_2095154_0_0_11"/>
<dbReference type="AlphaFoldDB" id="A4X9I6"/>
<organism evidence="2 3">
    <name type="scientific">Salinispora tropica (strain ATCC BAA-916 / DSM 44818 / JCM 13857 / NBRC 105044 / CNB-440)</name>
    <dbReference type="NCBI Taxonomy" id="369723"/>
    <lineage>
        <taxon>Bacteria</taxon>
        <taxon>Bacillati</taxon>
        <taxon>Actinomycetota</taxon>
        <taxon>Actinomycetes</taxon>
        <taxon>Micromonosporales</taxon>
        <taxon>Micromonosporaceae</taxon>
        <taxon>Salinispora</taxon>
    </lineage>
</organism>
<proteinExistence type="predicted"/>
<protein>
    <submittedName>
        <fullName evidence="2">Uncharacterized protein</fullName>
    </submittedName>
</protein>
<evidence type="ECO:0000313" key="3">
    <source>
        <dbReference type="Proteomes" id="UP000000235"/>
    </source>
</evidence>
<evidence type="ECO:0000256" key="1">
    <source>
        <dbReference type="SAM" id="MobiDB-lite"/>
    </source>
</evidence>
<name>A4X9I6_SALTO</name>